<feature type="transmembrane region" description="Helical" evidence="6">
    <location>
        <begin position="87"/>
        <end position="110"/>
    </location>
</feature>
<keyword evidence="5 6" id="KW-0472">Membrane</keyword>
<keyword evidence="4 6" id="KW-1133">Transmembrane helix</keyword>
<evidence type="ECO:0000256" key="4">
    <source>
        <dbReference type="ARBA" id="ARBA00022989"/>
    </source>
</evidence>
<feature type="transmembrane region" description="Helical" evidence="6">
    <location>
        <begin position="515"/>
        <end position="533"/>
    </location>
</feature>
<dbReference type="GO" id="GO:0022857">
    <property type="term" value="F:transmembrane transporter activity"/>
    <property type="evidence" value="ECO:0000318"/>
    <property type="project" value="GO_Central"/>
</dbReference>
<keyword evidence="3 6" id="KW-0812">Transmembrane</keyword>
<evidence type="ECO:0008006" key="9">
    <source>
        <dbReference type="Google" id="ProtNLM"/>
    </source>
</evidence>
<feature type="transmembrane region" description="Helical" evidence="6">
    <location>
        <begin position="175"/>
        <end position="195"/>
    </location>
</feature>
<dbReference type="Proteomes" id="UP000017836">
    <property type="component" value="Unassembled WGS sequence"/>
</dbReference>
<name>W1P137_AMBTC</name>
<dbReference type="PANTHER" id="PTHR11654">
    <property type="entry name" value="OLIGOPEPTIDE TRANSPORTER-RELATED"/>
    <property type="match status" value="1"/>
</dbReference>
<feature type="transmembrane region" description="Helical" evidence="6">
    <location>
        <begin position="394"/>
        <end position="415"/>
    </location>
</feature>
<feature type="transmembrane region" description="Helical" evidence="6">
    <location>
        <begin position="354"/>
        <end position="374"/>
    </location>
</feature>
<dbReference type="Gramene" id="ERN01359">
    <property type="protein sequence ID" value="ERN01359"/>
    <property type="gene ID" value="AMTR_s00002p00259450"/>
</dbReference>
<sequence length="560" mass="61890">MEEGKEAPKILHRGWKAMPYIIGNETFEKLGTVGLTSNLVVYLTTVFNMKHVSAILLLNVWSGTTNFSPLLGAFLSDACYGRYKTHGFACIASFTGMFAMTLTAAVPTLHPHHCAQLGSEMCTGPTTSQLAFLLFGFSLLVVGAGGIRPCNLAFGADQFNPETESGRRGINSFFNWYYFTFTFAMMISLTVVVYIQDKVSWALGLGIPTLMMLFSCAFFFIGSSIYVKIAPEGSAFTGIAQVIVAAFRKRNLTLPDELKPMLFDPPGTNVLNVKLQLTNQFSFLTKAAIQTSSDSAVDRWRLCNVQQVEEVKCLLRVVPIWASGIIYNVAVVQQTTYAILQAMKMNRHLGRFEIPPGSFNVFSMLMLTLWLPVYDRLVMPWARRATGKEEGITLLQRMGTGMVIAILAMVVAGLVESKRRVLAITDQQAMSAFWLVPQFCLTGLSEALGVIGQIELYYKQFPENMRSVAGSLFFLGMAGANYLSALMVAVVHSASGGGHGANWLPDDLDHGRLDYFYYTIGVMVLVNLVYFLACARWYVYKGEGNHEVATDFTELKETSV</sequence>
<dbReference type="InterPro" id="IPR000109">
    <property type="entry name" value="POT_fam"/>
</dbReference>
<keyword evidence="8" id="KW-1185">Reference proteome</keyword>
<dbReference type="KEGG" id="atr:18429441"/>
<evidence type="ECO:0000313" key="7">
    <source>
        <dbReference type="EMBL" id="ERN01359.1"/>
    </source>
</evidence>
<dbReference type="Gene3D" id="1.20.1250.20">
    <property type="entry name" value="MFS general substrate transporter like domains"/>
    <property type="match status" value="1"/>
</dbReference>
<feature type="transmembrane region" description="Helical" evidence="6">
    <location>
        <begin position="130"/>
        <end position="154"/>
    </location>
</feature>
<dbReference type="InterPro" id="IPR036259">
    <property type="entry name" value="MFS_trans_sf"/>
</dbReference>
<dbReference type="eggNOG" id="KOG1237">
    <property type="taxonomic scope" value="Eukaryota"/>
</dbReference>
<feature type="transmembrane region" description="Helical" evidence="6">
    <location>
        <begin position="472"/>
        <end position="495"/>
    </location>
</feature>
<dbReference type="EMBL" id="KI394767">
    <property type="protein sequence ID" value="ERN01359.1"/>
    <property type="molecule type" value="Genomic_DNA"/>
</dbReference>
<dbReference type="AlphaFoldDB" id="W1P137"/>
<gene>
    <name evidence="7" type="ORF">AMTR_s00002p00259450</name>
</gene>
<organism evidence="7 8">
    <name type="scientific">Amborella trichopoda</name>
    <dbReference type="NCBI Taxonomy" id="13333"/>
    <lineage>
        <taxon>Eukaryota</taxon>
        <taxon>Viridiplantae</taxon>
        <taxon>Streptophyta</taxon>
        <taxon>Embryophyta</taxon>
        <taxon>Tracheophyta</taxon>
        <taxon>Spermatophyta</taxon>
        <taxon>Magnoliopsida</taxon>
        <taxon>Amborellales</taxon>
        <taxon>Amborellaceae</taxon>
        <taxon>Amborella</taxon>
    </lineage>
</organism>
<dbReference type="CDD" id="cd17416">
    <property type="entry name" value="MFS_NPF1_2"/>
    <property type="match status" value="1"/>
</dbReference>
<dbReference type="OMA" id="KHITATT"/>
<dbReference type="HOGENOM" id="CLU_009313_4_2_1"/>
<evidence type="ECO:0000256" key="1">
    <source>
        <dbReference type="ARBA" id="ARBA00004141"/>
    </source>
</evidence>
<evidence type="ECO:0000256" key="2">
    <source>
        <dbReference type="ARBA" id="ARBA00005982"/>
    </source>
</evidence>
<comment type="similarity">
    <text evidence="2">Belongs to the major facilitator superfamily. Proton-dependent oligopeptide transporter (POT/PTR) (TC 2.A.17) family.</text>
</comment>
<evidence type="ECO:0000256" key="3">
    <source>
        <dbReference type="ARBA" id="ARBA00022692"/>
    </source>
</evidence>
<dbReference type="OrthoDB" id="8904098at2759"/>
<evidence type="ECO:0000313" key="8">
    <source>
        <dbReference type="Proteomes" id="UP000017836"/>
    </source>
</evidence>
<dbReference type="Pfam" id="PF00854">
    <property type="entry name" value="PTR2"/>
    <property type="match status" value="1"/>
</dbReference>
<dbReference type="GO" id="GO:0055085">
    <property type="term" value="P:transmembrane transport"/>
    <property type="evidence" value="ECO:0000318"/>
    <property type="project" value="GO_Central"/>
</dbReference>
<comment type="subcellular location">
    <subcellularLocation>
        <location evidence="1">Membrane</location>
        <topology evidence="1">Multi-pass membrane protein</topology>
    </subcellularLocation>
</comment>
<evidence type="ECO:0000256" key="6">
    <source>
        <dbReference type="SAM" id="Phobius"/>
    </source>
</evidence>
<dbReference type="GO" id="GO:0005886">
    <property type="term" value="C:plasma membrane"/>
    <property type="evidence" value="ECO:0000318"/>
    <property type="project" value="GO_Central"/>
</dbReference>
<accession>W1P137</accession>
<reference evidence="8" key="1">
    <citation type="journal article" date="2013" name="Science">
        <title>The Amborella genome and the evolution of flowering plants.</title>
        <authorList>
            <consortium name="Amborella Genome Project"/>
        </authorList>
    </citation>
    <scope>NUCLEOTIDE SEQUENCE [LARGE SCALE GENOMIC DNA]</scope>
</reference>
<feature type="transmembrane region" description="Helical" evidence="6">
    <location>
        <begin position="52"/>
        <end position="75"/>
    </location>
</feature>
<protein>
    <recommendedName>
        <fullName evidence="9">Major facilitator superfamily (MFS) profile domain-containing protein</fullName>
    </recommendedName>
</protein>
<proteinExistence type="inferred from homology"/>
<feature type="transmembrane region" description="Helical" evidence="6">
    <location>
        <begin position="201"/>
        <end position="221"/>
    </location>
</feature>
<evidence type="ECO:0000256" key="5">
    <source>
        <dbReference type="ARBA" id="ARBA00023136"/>
    </source>
</evidence>
<dbReference type="SUPFAM" id="SSF103473">
    <property type="entry name" value="MFS general substrate transporter"/>
    <property type="match status" value="1"/>
</dbReference>